<dbReference type="EnsemblProtists" id="EKX55243">
    <property type="protein sequence ID" value="EKX55243"/>
    <property type="gene ID" value="GUITHDRAFT_99025"/>
</dbReference>
<dbReference type="EMBL" id="JH992965">
    <property type="protein sequence ID" value="EKX55243.1"/>
    <property type="molecule type" value="Genomic_DNA"/>
</dbReference>
<evidence type="ECO:0000256" key="1">
    <source>
        <dbReference type="SAM" id="Coils"/>
    </source>
</evidence>
<keyword evidence="5" id="KW-1185">Reference proteome</keyword>
<reference evidence="3 5" key="1">
    <citation type="journal article" date="2012" name="Nature">
        <title>Algal genomes reveal evolutionary mosaicism and the fate of nucleomorphs.</title>
        <authorList>
            <consortium name="DOE Joint Genome Institute"/>
            <person name="Curtis B.A."/>
            <person name="Tanifuji G."/>
            <person name="Burki F."/>
            <person name="Gruber A."/>
            <person name="Irimia M."/>
            <person name="Maruyama S."/>
            <person name="Arias M.C."/>
            <person name="Ball S.G."/>
            <person name="Gile G.H."/>
            <person name="Hirakawa Y."/>
            <person name="Hopkins J.F."/>
            <person name="Kuo A."/>
            <person name="Rensing S.A."/>
            <person name="Schmutz J."/>
            <person name="Symeonidi A."/>
            <person name="Elias M."/>
            <person name="Eveleigh R.J."/>
            <person name="Herman E.K."/>
            <person name="Klute M.J."/>
            <person name="Nakayama T."/>
            <person name="Obornik M."/>
            <person name="Reyes-Prieto A."/>
            <person name="Armbrust E.V."/>
            <person name="Aves S.J."/>
            <person name="Beiko R.G."/>
            <person name="Coutinho P."/>
            <person name="Dacks J.B."/>
            <person name="Durnford D.G."/>
            <person name="Fast N.M."/>
            <person name="Green B.R."/>
            <person name="Grisdale C.J."/>
            <person name="Hempel F."/>
            <person name="Henrissat B."/>
            <person name="Hoppner M.P."/>
            <person name="Ishida K."/>
            <person name="Kim E."/>
            <person name="Koreny L."/>
            <person name="Kroth P.G."/>
            <person name="Liu Y."/>
            <person name="Malik S.B."/>
            <person name="Maier U.G."/>
            <person name="McRose D."/>
            <person name="Mock T."/>
            <person name="Neilson J.A."/>
            <person name="Onodera N.T."/>
            <person name="Poole A.M."/>
            <person name="Pritham E.J."/>
            <person name="Richards T.A."/>
            <person name="Rocap G."/>
            <person name="Roy S.W."/>
            <person name="Sarai C."/>
            <person name="Schaack S."/>
            <person name="Shirato S."/>
            <person name="Slamovits C.H."/>
            <person name="Spencer D.F."/>
            <person name="Suzuki S."/>
            <person name="Worden A.Z."/>
            <person name="Zauner S."/>
            <person name="Barry K."/>
            <person name="Bell C."/>
            <person name="Bharti A.K."/>
            <person name="Crow J.A."/>
            <person name="Grimwood J."/>
            <person name="Kramer R."/>
            <person name="Lindquist E."/>
            <person name="Lucas S."/>
            <person name="Salamov A."/>
            <person name="McFadden G.I."/>
            <person name="Lane C.E."/>
            <person name="Keeling P.J."/>
            <person name="Gray M.W."/>
            <person name="Grigoriev I.V."/>
            <person name="Archibald J.M."/>
        </authorList>
    </citation>
    <scope>NUCLEOTIDE SEQUENCE</scope>
    <source>
        <strain evidence="3 5">CCMP2712</strain>
    </source>
</reference>
<dbReference type="PANTHER" id="PTHR23159">
    <property type="entry name" value="CENTROSOMAL PROTEIN 2"/>
    <property type="match status" value="1"/>
</dbReference>
<evidence type="ECO:0000313" key="3">
    <source>
        <dbReference type="EMBL" id="EKX55243.1"/>
    </source>
</evidence>
<dbReference type="Proteomes" id="UP000011087">
    <property type="component" value="Unassembled WGS sequence"/>
</dbReference>
<name>L1K4G0_GUITC</name>
<feature type="coiled-coil region" evidence="1">
    <location>
        <begin position="361"/>
        <end position="413"/>
    </location>
</feature>
<dbReference type="KEGG" id="gtt:GUITHDRAFT_99025"/>
<dbReference type="SUPFAM" id="SSF90257">
    <property type="entry name" value="Myosin rod fragments"/>
    <property type="match status" value="1"/>
</dbReference>
<organism evidence="3">
    <name type="scientific">Guillardia theta (strain CCMP2712)</name>
    <name type="common">Cryptophyte</name>
    <dbReference type="NCBI Taxonomy" id="905079"/>
    <lineage>
        <taxon>Eukaryota</taxon>
        <taxon>Cryptophyceae</taxon>
        <taxon>Pyrenomonadales</taxon>
        <taxon>Geminigeraceae</taxon>
        <taxon>Guillardia</taxon>
    </lineage>
</organism>
<keyword evidence="2" id="KW-0472">Membrane</keyword>
<keyword evidence="1" id="KW-0175">Coiled coil</keyword>
<keyword evidence="2" id="KW-0812">Transmembrane</keyword>
<dbReference type="HOGENOM" id="CLU_314099_0_0_1"/>
<dbReference type="AlphaFoldDB" id="L1K4G0"/>
<feature type="coiled-coil region" evidence="1">
    <location>
        <begin position="449"/>
        <end position="561"/>
    </location>
</feature>
<feature type="coiled-coil region" evidence="1">
    <location>
        <begin position="685"/>
        <end position="807"/>
    </location>
</feature>
<dbReference type="PANTHER" id="PTHR23159:SF31">
    <property type="entry name" value="CENTROSOME-ASSOCIATED PROTEIN CEP250 ISOFORM X1"/>
    <property type="match status" value="1"/>
</dbReference>
<protein>
    <recommendedName>
        <fullName evidence="6">PDZ domain-containing protein</fullName>
    </recommendedName>
</protein>
<accession>L1K4G0</accession>
<dbReference type="GeneID" id="17311855"/>
<evidence type="ECO:0000313" key="5">
    <source>
        <dbReference type="Proteomes" id="UP000011087"/>
    </source>
</evidence>
<dbReference type="Gene3D" id="1.20.5.170">
    <property type="match status" value="5"/>
</dbReference>
<gene>
    <name evidence="3" type="ORF">GUITHDRAFT_99025</name>
</gene>
<proteinExistence type="predicted"/>
<reference evidence="5" key="2">
    <citation type="submission" date="2012-11" db="EMBL/GenBank/DDBJ databases">
        <authorList>
            <person name="Kuo A."/>
            <person name="Curtis B.A."/>
            <person name="Tanifuji G."/>
            <person name="Burki F."/>
            <person name="Gruber A."/>
            <person name="Irimia M."/>
            <person name="Maruyama S."/>
            <person name="Arias M.C."/>
            <person name="Ball S.G."/>
            <person name="Gile G.H."/>
            <person name="Hirakawa Y."/>
            <person name="Hopkins J.F."/>
            <person name="Rensing S.A."/>
            <person name="Schmutz J."/>
            <person name="Symeonidi A."/>
            <person name="Elias M."/>
            <person name="Eveleigh R.J."/>
            <person name="Herman E.K."/>
            <person name="Klute M.J."/>
            <person name="Nakayama T."/>
            <person name="Obornik M."/>
            <person name="Reyes-Prieto A."/>
            <person name="Armbrust E.V."/>
            <person name="Aves S.J."/>
            <person name="Beiko R.G."/>
            <person name="Coutinho P."/>
            <person name="Dacks J.B."/>
            <person name="Durnford D.G."/>
            <person name="Fast N.M."/>
            <person name="Green B.R."/>
            <person name="Grisdale C."/>
            <person name="Hempe F."/>
            <person name="Henrissat B."/>
            <person name="Hoppner M.P."/>
            <person name="Ishida K.-I."/>
            <person name="Kim E."/>
            <person name="Koreny L."/>
            <person name="Kroth P.G."/>
            <person name="Liu Y."/>
            <person name="Malik S.-B."/>
            <person name="Maier U.G."/>
            <person name="McRose D."/>
            <person name="Mock T."/>
            <person name="Neilson J.A."/>
            <person name="Onodera N.T."/>
            <person name="Poole A.M."/>
            <person name="Pritham E.J."/>
            <person name="Richards T.A."/>
            <person name="Rocap G."/>
            <person name="Roy S.W."/>
            <person name="Sarai C."/>
            <person name="Schaack S."/>
            <person name="Shirato S."/>
            <person name="Slamovits C.H."/>
            <person name="Spencer D.F."/>
            <person name="Suzuki S."/>
            <person name="Worden A.Z."/>
            <person name="Zauner S."/>
            <person name="Barry K."/>
            <person name="Bell C."/>
            <person name="Bharti A.K."/>
            <person name="Crow J.A."/>
            <person name="Grimwood J."/>
            <person name="Kramer R."/>
            <person name="Lindquist E."/>
            <person name="Lucas S."/>
            <person name="Salamov A."/>
            <person name="McFadden G.I."/>
            <person name="Lane C.E."/>
            <person name="Keeling P.J."/>
            <person name="Gray M.W."/>
            <person name="Grigoriev I.V."/>
            <person name="Archibald J.M."/>
        </authorList>
    </citation>
    <scope>NUCLEOTIDE SEQUENCE</scope>
    <source>
        <strain evidence="5">CCMP2712</strain>
    </source>
</reference>
<dbReference type="Gene3D" id="1.10.287.1490">
    <property type="match status" value="1"/>
</dbReference>
<evidence type="ECO:0008006" key="6">
    <source>
        <dbReference type="Google" id="ProtNLM"/>
    </source>
</evidence>
<dbReference type="RefSeq" id="XP_005842223.1">
    <property type="nucleotide sequence ID" value="XM_005842166.1"/>
</dbReference>
<feature type="coiled-coil region" evidence="1">
    <location>
        <begin position="245"/>
        <end position="325"/>
    </location>
</feature>
<dbReference type="SUPFAM" id="SSF50156">
    <property type="entry name" value="PDZ domain-like"/>
    <property type="match status" value="2"/>
</dbReference>
<evidence type="ECO:0000256" key="2">
    <source>
        <dbReference type="SAM" id="Phobius"/>
    </source>
</evidence>
<feature type="coiled-coil region" evidence="1">
    <location>
        <begin position="597"/>
        <end position="649"/>
    </location>
</feature>
<sequence length="932" mass="103705">MAADARFPPLLALVDTACSRMQAASSSNGTDALACDLVTIVRNAAATRATVGIMLKVGGIRLLFFCCALAVGLRSWRFIFSVSYFMFRYPGAIIDNLMIGAPGLQCKKLSKGDQILKVDGLEVDSENVVDFLIGPDTPDSDVSVTVRKRVGCVVHVKSMIGLQNGEEIVVNLKRMATEKVADKRQMFEYFTQIKDAAVRFGDNRAADLIDATVDLWSKMVIAQEDYDATIAANVRQMQTETESHLKSVQATLDQLKNTIQQERRHFTEFEAQVNAQISELKNVIQKTEKERDEAIAKHKPCDAMIKSLKERVEQLEKDLKKVCSGGMRCEMRRGADPGALFRAHCVGMQATDAHKPCEGKIQELQATLAKTKKDLEGERDDAIAKHKPCDAMIKSLKERVEQLEKDLKKVCSGGMRCEMRRGADPGALFRAHCVGMQATETHRPCEGKIQELQATLAKTKFDCEKERDDAIAKHKPCDAMIKSLKERVEQLEKDLKKATETHRPCEGKIQELQATLAKTKFDCEKERDDAIAKHKPCDAMIKSLKERVEQLEKDLKKVCSGGMRCEMRRGADPGALFRAHCVGMQATDAHKPCEGKIQELQATLAKTKFDCEKERDDAIAKHKPCDAMIKSLKERVEQLEKDLKKVCSGGMRCEMRRGADPGALFRAHCVGMQATDAHKPCEGKIQELQATLAKTKKDLEGERDDAIAKHKPCDELIGGLRNELADSQKEMKQLKGLHSGCDDKIRKLQAELDANARELKRLRDEHQKCPDNLLALEQRIKKLTLAQQELQDEYDRLKREHAQCGRVKLGAAAPVICGIGLRMEQVEGREIQISEVIPNGTCWWILQEEVNKSNCLEVGDVIVSVNGNRALDVNVVPEMVRGVEGSSVEVGVKKRSCAITCGCNGSGEHTLNIVRNPTSGKRPKKLLERMAV</sequence>
<evidence type="ECO:0000313" key="4">
    <source>
        <dbReference type="EnsemblProtists" id="EKX55243"/>
    </source>
</evidence>
<dbReference type="InterPro" id="IPR036034">
    <property type="entry name" value="PDZ_sf"/>
</dbReference>
<dbReference type="PaxDb" id="55529-EKX55243"/>
<keyword evidence="2" id="KW-1133">Transmembrane helix</keyword>
<feature type="transmembrane region" description="Helical" evidence="2">
    <location>
        <begin position="62"/>
        <end position="87"/>
    </location>
</feature>
<reference evidence="4" key="3">
    <citation type="submission" date="2016-03" db="UniProtKB">
        <authorList>
            <consortium name="EnsemblProtists"/>
        </authorList>
    </citation>
    <scope>IDENTIFICATION</scope>
</reference>